<dbReference type="InterPro" id="IPR043128">
    <property type="entry name" value="Rev_trsase/Diguanyl_cyclase"/>
</dbReference>
<evidence type="ECO:0000313" key="2">
    <source>
        <dbReference type="Proteomes" id="UP000287394"/>
    </source>
</evidence>
<evidence type="ECO:0000313" key="1">
    <source>
        <dbReference type="EMBL" id="BDI28906.1"/>
    </source>
</evidence>
<protein>
    <submittedName>
        <fullName evidence="1">Uncharacterized protein</fullName>
    </submittedName>
</protein>
<proteinExistence type="predicted"/>
<dbReference type="PANTHER" id="PTHR44757">
    <property type="entry name" value="DIGUANYLATE CYCLASE DGCP"/>
    <property type="match status" value="1"/>
</dbReference>
<dbReference type="PROSITE" id="PS50883">
    <property type="entry name" value="EAL"/>
    <property type="match status" value="1"/>
</dbReference>
<dbReference type="Pfam" id="PF08448">
    <property type="entry name" value="PAS_4"/>
    <property type="match status" value="1"/>
</dbReference>
<keyword evidence="2" id="KW-1185">Reference proteome</keyword>
<dbReference type="InterPro" id="IPR013656">
    <property type="entry name" value="PAS_4"/>
</dbReference>
<dbReference type="NCBIfam" id="TIGR00254">
    <property type="entry name" value="GGDEF"/>
    <property type="match status" value="1"/>
</dbReference>
<dbReference type="InterPro" id="IPR035919">
    <property type="entry name" value="EAL_sf"/>
</dbReference>
<dbReference type="Pfam" id="PF00563">
    <property type="entry name" value="EAL"/>
    <property type="match status" value="1"/>
</dbReference>
<dbReference type="PROSITE" id="PS50113">
    <property type="entry name" value="PAC"/>
    <property type="match status" value="1"/>
</dbReference>
<dbReference type="KEGG" id="ccot:CCAX7_009570"/>
<dbReference type="NCBIfam" id="TIGR00229">
    <property type="entry name" value="sensory_box"/>
    <property type="match status" value="1"/>
</dbReference>
<dbReference type="PROSITE" id="PS50112">
    <property type="entry name" value="PAS"/>
    <property type="match status" value="1"/>
</dbReference>
<dbReference type="SUPFAM" id="SSF55073">
    <property type="entry name" value="Nucleotide cyclase"/>
    <property type="match status" value="1"/>
</dbReference>
<dbReference type="Proteomes" id="UP000287394">
    <property type="component" value="Chromosome"/>
</dbReference>
<name>A0A402CU94_9BACT</name>
<dbReference type="Gene3D" id="3.20.20.450">
    <property type="entry name" value="EAL domain"/>
    <property type="match status" value="1"/>
</dbReference>
<dbReference type="CDD" id="cd00130">
    <property type="entry name" value="PAS"/>
    <property type="match status" value="1"/>
</dbReference>
<dbReference type="PANTHER" id="PTHR44757:SF2">
    <property type="entry name" value="BIOFILM ARCHITECTURE MAINTENANCE PROTEIN MBAA"/>
    <property type="match status" value="1"/>
</dbReference>
<dbReference type="InterPro" id="IPR000160">
    <property type="entry name" value="GGDEF_dom"/>
</dbReference>
<dbReference type="InterPro" id="IPR052155">
    <property type="entry name" value="Biofilm_reg_signaling"/>
</dbReference>
<reference evidence="1 2" key="1">
    <citation type="journal article" date="2019" name="Int. J. Syst. Evol. Microbiol.">
        <title>Capsulimonas corticalis gen. nov., sp. nov., an aerobic capsulated bacterium, of a novel bacterial order, Capsulimonadales ord. nov., of the class Armatimonadia of the phylum Armatimonadetes.</title>
        <authorList>
            <person name="Li J."/>
            <person name="Kudo C."/>
            <person name="Tonouchi A."/>
        </authorList>
    </citation>
    <scope>NUCLEOTIDE SEQUENCE [LARGE SCALE GENOMIC DNA]</scope>
    <source>
        <strain evidence="1 2">AX-7</strain>
    </source>
</reference>
<dbReference type="FunFam" id="3.20.20.450:FF:000001">
    <property type="entry name" value="Cyclic di-GMP phosphodiesterase yahA"/>
    <property type="match status" value="1"/>
</dbReference>
<dbReference type="InterPro" id="IPR000700">
    <property type="entry name" value="PAS-assoc_C"/>
</dbReference>
<dbReference type="SMART" id="SM00091">
    <property type="entry name" value="PAS"/>
    <property type="match status" value="1"/>
</dbReference>
<dbReference type="InterPro" id="IPR029787">
    <property type="entry name" value="Nucleotide_cyclase"/>
</dbReference>
<dbReference type="SMART" id="SM00267">
    <property type="entry name" value="GGDEF"/>
    <property type="match status" value="1"/>
</dbReference>
<dbReference type="InterPro" id="IPR035965">
    <property type="entry name" value="PAS-like_dom_sf"/>
</dbReference>
<dbReference type="OrthoDB" id="7673416at2"/>
<dbReference type="SUPFAM" id="SSF55785">
    <property type="entry name" value="PYP-like sensor domain (PAS domain)"/>
    <property type="match status" value="1"/>
</dbReference>
<dbReference type="PROSITE" id="PS50887">
    <property type="entry name" value="GGDEF"/>
    <property type="match status" value="1"/>
</dbReference>
<dbReference type="EMBL" id="AP025739">
    <property type="protein sequence ID" value="BDI28906.1"/>
    <property type="molecule type" value="Genomic_DNA"/>
</dbReference>
<dbReference type="SUPFAM" id="SSF141868">
    <property type="entry name" value="EAL domain-like"/>
    <property type="match status" value="1"/>
</dbReference>
<dbReference type="Pfam" id="PF00990">
    <property type="entry name" value="GGDEF"/>
    <property type="match status" value="1"/>
</dbReference>
<accession>A0A402CU94</accession>
<dbReference type="SMART" id="SM00052">
    <property type="entry name" value="EAL"/>
    <property type="match status" value="1"/>
</dbReference>
<sequence length="793" mass="87511">MNWLRKFGVGYRLPASFIAVIVLGVSGYAYVVVVTRQAAARHASMDVTMEESVDTAHQASHAAQEIALSTVEYVYTGNPRYKAAEDHADAAAETCYQSLRSSLSALPHNQSLLASLDTLIRQDEQVCDPLGSEAIRLAGSGRREEAIALVEGRYAVARAELETENLKLEEQFDRYRGSEVSDMQRRVSLAVTIGWVVQGLALAISLVIAAIICRSIAANLRRLLQAQNELQRSEKRFQSLIRHASDVVAVFSPAGELQYLSPASRRHFGYDAADYDGRTFFDFVHPDDQMRARALFTEAAAQPAGNIASELRLSHQDGEWRPAEIQVQNLIADVSVGGIVIAYRDITERKAFEQELAHQAFHDPLTALPNRALFLNRLENALARALRRKDTVGVMFIDIDNFKLINDSLSRQAGDELLKAVSERLQSCLRTGDTVARIGDDEFSILLENIGSADDASLFAGRITSHLRQPITIHGHDLFVTSSIGVAISTHVEVSAEDLLRDADIAMVHAKNSGKDTHALFEHSMNAQATERLEMEAMLRRAVASDQMRVYYQPIIDLETKQIRKFEALVRWQHPTLGLVPPLKFIPLAEETGVIGPLGDWVMREACRQCRAWQIASPEQEELSIAVNLSARQLQLPGLAHQVAQILSETGLSANHLELEITESVMMGDPDAAIRTLQELKSLGVHIAVDDFGTGYSSMQYLSRFPIDTLKIDRYFIQKMVEPEGFAIVHAIVDLSKSLHLRVVSEGIETEEQLSMLQLLDCNFGQGYLISAPVPAANAESLLAFPSSGAVAA</sequence>
<dbReference type="InterPro" id="IPR000014">
    <property type="entry name" value="PAS"/>
</dbReference>
<dbReference type="InterPro" id="IPR001633">
    <property type="entry name" value="EAL_dom"/>
</dbReference>
<gene>
    <name evidence="1" type="ORF">CCAX7_009570</name>
</gene>
<dbReference type="AlphaFoldDB" id="A0A402CU94"/>
<organism evidence="1 2">
    <name type="scientific">Capsulimonas corticalis</name>
    <dbReference type="NCBI Taxonomy" id="2219043"/>
    <lineage>
        <taxon>Bacteria</taxon>
        <taxon>Bacillati</taxon>
        <taxon>Armatimonadota</taxon>
        <taxon>Armatimonadia</taxon>
        <taxon>Capsulimonadales</taxon>
        <taxon>Capsulimonadaceae</taxon>
        <taxon>Capsulimonas</taxon>
    </lineage>
</organism>
<dbReference type="Gene3D" id="3.30.70.270">
    <property type="match status" value="1"/>
</dbReference>
<dbReference type="Gene3D" id="3.30.450.20">
    <property type="entry name" value="PAS domain"/>
    <property type="match status" value="1"/>
</dbReference>
<dbReference type="RefSeq" id="WP_119320961.1">
    <property type="nucleotide sequence ID" value="NZ_AP025739.1"/>
</dbReference>
<dbReference type="CDD" id="cd01948">
    <property type="entry name" value="EAL"/>
    <property type="match status" value="1"/>
</dbReference>
<dbReference type="CDD" id="cd01949">
    <property type="entry name" value="GGDEF"/>
    <property type="match status" value="1"/>
</dbReference>